<accession>A0ABS5ZSG7</accession>
<dbReference type="EMBL" id="JABELD010000113">
    <property type="protein sequence ID" value="MBU2739591.1"/>
    <property type="molecule type" value="Genomic_DNA"/>
</dbReference>
<keyword evidence="1" id="KW-1133">Transmembrane helix</keyword>
<dbReference type="Proteomes" id="UP001197028">
    <property type="component" value="Unassembled WGS sequence"/>
</dbReference>
<dbReference type="RefSeq" id="WP_215864487.1">
    <property type="nucleotide sequence ID" value="NZ_JABELD010000113.1"/>
</dbReference>
<reference evidence="2 3" key="1">
    <citation type="journal article" date="2021" name="ISME J.">
        <title>Genomic evolution of the class Acidithiobacillia: deep-branching Proteobacteria living in extreme acidic conditions.</title>
        <authorList>
            <person name="Moya-Beltran A."/>
            <person name="Beard S."/>
            <person name="Rojas-Villalobos C."/>
            <person name="Issotta F."/>
            <person name="Gallardo Y."/>
            <person name="Ulloa R."/>
            <person name="Giaveno A."/>
            <person name="Degli Esposti M."/>
            <person name="Johnson D.B."/>
            <person name="Quatrini R."/>
        </authorList>
    </citation>
    <scope>NUCLEOTIDE SEQUENCE [LARGE SCALE GENOMIC DNA]</scope>
    <source>
        <strain evidence="2 3">ATCC 19703</strain>
    </source>
</reference>
<keyword evidence="1" id="KW-0472">Membrane</keyword>
<name>A0ABS5ZSG7_9PROT</name>
<protein>
    <submittedName>
        <fullName evidence="2">Uncharacterized protein</fullName>
    </submittedName>
</protein>
<evidence type="ECO:0000313" key="3">
    <source>
        <dbReference type="Proteomes" id="UP001197028"/>
    </source>
</evidence>
<organism evidence="2 3">
    <name type="scientific">Acidithiobacillus concretivorus</name>
    <dbReference type="NCBI Taxonomy" id="3063952"/>
    <lineage>
        <taxon>Bacteria</taxon>
        <taxon>Pseudomonadati</taxon>
        <taxon>Pseudomonadota</taxon>
        <taxon>Acidithiobacillia</taxon>
        <taxon>Acidithiobacillales</taxon>
        <taxon>Acidithiobacillaceae</taxon>
        <taxon>Acidithiobacillus</taxon>
    </lineage>
</organism>
<gene>
    <name evidence="2" type="ORF">HJG40_12525</name>
</gene>
<comment type="caution">
    <text evidence="2">The sequence shown here is derived from an EMBL/GenBank/DDBJ whole genome shotgun (WGS) entry which is preliminary data.</text>
</comment>
<feature type="transmembrane region" description="Helical" evidence="1">
    <location>
        <begin position="12"/>
        <end position="30"/>
    </location>
</feature>
<sequence>MKIPSTDAAFAFVMAVCILGSLGLGISLFVGECKESKCGLRIPIIFLCVIFAAINSFLLYTDIVHPHELDTPAKYLPKTRLGGYES</sequence>
<feature type="transmembrane region" description="Helical" evidence="1">
    <location>
        <begin position="42"/>
        <end position="60"/>
    </location>
</feature>
<keyword evidence="1" id="KW-0812">Transmembrane</keyword>
<evidence type="ECO:0000256" key="1">
    <source>
        <dbReference type="SAM" id="Phobius"/>
    </source>
</evidence>
<evidence type="ECO:0000313" key="2">
    <source>
        <dbReference type="EMBL" id="MBU2739591.1"/>
    </source>
</evidence>
<keyword evidence="3" id="KW-1185">Reference proteome</keyword>
<proteinExistence type="predicted"/>